<evidence type="ECO:0000256" key="12">
    <source>
        <dbReference type="ARBA" id="ARBA00023136"/>
    </source>
</evidence>
<evidence type="ECO:0000256" key="9">
    <source>
        <dbReference type="ARBA" id="ARBA00022692"/>
    </source>
</evidence>
<dbReference type="InterPro" id="IPR014032">
    <property type="entry name" value="Peptidase_A24A_bac"/>
</dbReference>
<evidence type="ECO:0000256" key="3">
    <source>
        <dbReference type="ARBA" id="ARBA00022475"/>
    </source>
</evidence>
<dbReference type="GO" id="GO:0032259">
    <property type="term" value="P:methylation"/>
    <property type="evidence" value="ECO:0007669"/>
    <property type="project" value="UniProtKB-KW"/>
</dbReference>
<evidence type="ECO:0000256" key="8">
    <source>
        <dbReference type="ARBA" id="ARBA00022691"/>
    </source>
</evidence>
<name>A0A3B0WCF3_9ZZZZ</name>
<dbReference type="Pfam" id="PF06750">
    <property type="entry name" value="A24_N_bact"/>
    <property type="match status" value="1"/>
</dbReference>
<feature type="transmembrane region" description="Helical" evidence="14">
    <location>
        <begin position="6"/>
        <end position="27"/>
    </location>
</feature>
<dbReference type="Pfam" id="PF01478">
    <property type="entry name" value="Peptidase_A24"/>
    <property type="match status" value="1"/>
</dbReference>
<keyword evidence="12 14" id="KW-0472">Membrane</keyword>
<dbReference type="PRINTS" id="PR00864">
    <property type="entry name" value="PREPILNPTASE"/>
</dbReference>
<keyword evidence="8" id="KW-0949">S-adenosyl-L-methionine</keyword>
<keyword evidence="6" id="KW-0645">Protease</keyword>
<feature type="domain" description="Prepilin type IV endopeptidase peptidase" evidence="15">
    <location>
        <begin position="118"/>
        <end position="225"/>
    </location>
</feature>
<dbReference type="AlphaFoldDB" id="A0A3B0WCF3"/>
<dbReference type="EC" id="3.4.23.43" evidence="17"/>
<keyword evidence="13" id="KW-0511">Multifunctional enzyme</keyword>
<feature type="transmembrane region" description="Helical" evidence="14">
    <location>
        <begin position="236"/>
        <end position="256"/>
    </location>
</feature>
<evidence type="ECO:0000256" key="6">
    <source>
        <dbReference type="ARBA" id="ARBA00022670"/>
    </source>
</evidence>
<dbReference type="InterPro" id="IPR050882">
    <property type="entry name" value="Prepilin_peptidase/N-MTase"/>
</dbReference>
<feature type="transmembrane region" description="Helical" evidence="14">
    <location>
        <begin position="163"/>
        <end position="185"/>
    </location>
</feature>
<dbReference type="PANTHER" id="PTHR30487">
    <property type="entry name" value="TYPE 4 PREPILIN-LIKE PROTEINS LEADER PEPTIDE-PROCESSING ENZYME"/>
    <property type="match status" value="1"/>
</dbReference>
<reference evidence="17" key="1">
    <citation type="submission" date="2018-06" db="EMBL/GenBank/DDBJ databases">
        <authorList>
            <person name="Zhirakovskaya E."/>
        </authorList>
    </citation>
    <scope>NUCLEOTIDE SEQUENCE</scope>
</reference>
<sequence length="261" mass="28848">MTSLSLTQLLIFSGLLGLIFGSFISMLSWRLPRIMEHDGTKQLKIISMGGSKCPQCDSELPWYRLIPLFSWLISRGKCHHCQVKISARYPIIEFTTAIGTILVAWQFGLTPVGYVALAFTLILITICVIDFEHQLILDNLSLPLLWLGLLVNTQSIFTTPTEAIWGAAIGYFVLWIVFHAFKLLTGKEGMGYGDFKLLAALGAWFGFVALPQIILIAALTSILVSVIGIVLKKRSVSTPMAFGPFLALGGWVILFFGHNLL</sequence>
<evidence type="ECO:0000256" key="10">
    <source>
        <dbReference type="ARBA" id="ARBA00022801"/>
    </source>
</evidence>
<evidence type="ECO:0000259" key="15">
    <source>
        <dbReference type="Pfam" id="PF01478"/>
    </source>
</evidence>
<keyword evidence="9 14" id="KW-0812">Transmembrane</keyword>
<comment type="similarity">
    <text evidence="2">Belongs to the peptidase A24 family.</text>
</comment>
<dbReference type="InterPro" id="IPR000045">
    <property type="entry name" value="Prepilin_IV_endopep_pep"/>
</dbReference>
<keyword evidence="3" id="KW-1003">Cell membrane</keyword>
<keyword evidence="4" id="KW-0997">Cell inner membrane</keyword>
<dbReference type="FunFam" id="1.20.120.1220:FF:000001">
    <property type="entry name" value="Type 4 prepilin-like proteins leader peptide-processing enzyme"/>
    <property type="match status" value="1"/>
</dbReference>
<evidence type="ECO:0000259" key="16">
    <source>
        <dbReference type="Pfam" id="PF06750"/>
    </source>
</evidence>
<keyword evidence="10 17" id="KW-0378">Hydrolase</keyword>
<proteinExistence type="inferred from homology"/>
<organism evidence="17">
    <name type="scientific">hydrothermal vent metagenome</name>
    <dbReference type="NCBI Taxonomy" id="652676"/>
    <lineage>
        <taxon>unclassified sequences</taxon>
        <taxon>metagenomes</taxon>
        <taxon>ecological metagenomes</taxon>
    </lineage>
</organism>
<evidence type="ECO:0000256" key="14">
    <source>
        <dbReference type="SAM" id="Phobius"/>
    </source>
</evidence>
<evidence type="ECO:0000256" key="11">
    <source>
        <dbReference type="ARBA" id="ARBA00022989"/>
    </source>
</evidence>
<evidence type="ECO:0000256" key="7">
    <source>
        <dbReference type="ARBA" id="ARBA00022679"/>
    </source>
</evidence>
<feature type="transmembrane region" description="Helical" evidence="14">
    <location>
        <begin position="197"/>
        <end position="230"/>
    </location>
</feature>
<evidence type="ECO:0000256" key="5">
    <source>
        <dbReference type="ARBA" id="ARBA00022603"/>
    </source>
</evidence>
<feature type="transmembrane region" description="Helical" evidence="14">
    <location>
        <begin position="113"/>
        <end position="131"/>
    </location>
</feature>
<evidence type="ECO:0000256" key="1">
    <source>
        <dbReference type="ARBA" id="ARBA00004429"/>
    </source>
</evidence>
<evidence type="ECO:0000256" key="2">
    <source>
        <dbReference type="ARBA" id="ARBA00005801"/>
    </source>
</evidence>
<accession>A0A3B0WCF3</accession>
<dbReference type="GO" id="GO:0008168">
    <property type="term" value="F:methyltransferase activity"/>
    <property type="evidence" value="ECO:0007669"/>
    <property type="project" value="UniProtKB-KW"/>
</dbReference>
<dbReference type="GO" id="GO:0006465">
    <property type="term" value="P:signal peptide processing"/>
    <property type="evidence" value="ECO:0007669"/>
    <property type="project" value="TreeGrafter"/>
</dbReference>
<dbReference type="PANTHER" id="PTHR30487:SF0">
    <property type="entry name" value="PREPILIN LEADER PEPTIDASE_N-METHYLTRANSFERASE-RELATED"/>
    <property type="match status" value="1"/>
</dbReference>
<feature type="domain" description="Prepilin peptidase A24 N-terminal" evidence="16">
    <location>
        <begin position="15"/>
        <end position="107"/>
    </location>
</feature>
<evidence type="ECO:0000256" key="4">
    <source>
        <dbReference type="ARBA" id="ARBA00022519"/>
    </source>
</evidence>
<dbReference type="GO" id="GO:0004190">
    <property type="term" value="F:aspartic-type endopeptidase activity"/>
    <property type="evidence" value="ECO:0007669"/>
    <property type="project" value="UniProtKB-EC"/>
</dbReference>
<keyword evidence="11 14" id="KW-1133">Transmembrane helix</keyword>
<evidence type="ECO:0000313" key="17">
    <source>
        <dbReference type="EMBL" id="VAW48397.1"/>
    </source>
</evidence>
<dbReference type="InterPro" id="IPR010627">
    <property type="entry name" value="Prepilin_pept_A24_N"/>
</dbReference>
<evidence type="ECO:0000256" key="13">
    <source>
        <dbReference type="ARBA" id="ARBA00023268"/>
    </source>
</evidence>
<feature type="transmembrane region" description="Helical" evidence="14">
    <location>
        <begin position="89"/>
        <end position="107"/>
    </location>
</feature>
<gene>
    <name evidence="17" type="ORF">MNBD_GAMMA03-958</name>
</gene>
<dbReference type="Gene3D" id="1.20.120.1220">
    <property type="match status" value="1"/>
</dbReference>
<protein>
    <submittedName>
        <fullName evidence="17">Leader peptidase (Prepilin peptidase) / N-methyltransferase</fullName>
        <ecNumber evidence="17">3.4.23.43</ecNumber>
    </submittedName>
</protein>
<keyword evidence="5 17" id="KW-0489">Methyltransferase</keyword>
<dbReference type="GO" id="GO:0005886">
    <property type="term" value="C:plasma membrane"/>
    <property type="evidence" value="ECO:0007669"/>
    <property type="project" value="UniProtKB-SubCell"/>
</dbReference>
<keyword evidence="7 17" id="KW-0808">Transferase</keyword>
<dbReference type="EMBL" id="UOFC01000206">
    <property type="protein sequence ID" value="VAW48397.1"/>
    <property type="molecule type" value="Genomic_DNA"/>
</dbReference>
<comment type="subcellular location">
    <subcellularLocation>
        <location evidence="1">Cell inner membrane</location>
        <topology evidence="1">Multi-pass membrane protein</topology>
    </subcellularLocation>
</comment>
<feature type="transmembrane region" description="Helical" evidence="14">
    <location>
        <begin position="140"/>
        <end position="157"/>
    </location>
</feature>